<evidence type="ECO:0000256" key="2">
    <source>
        <dbReference type="ARBA" id="ARBA00022643"/>
    </source>
</evidence>
<comment type="caution">
    <text evidence="8">The sequence shown here is derived from an EMBL/GenBank/DDBJ whole genome shotgun (WGS) entry which is preliminary data.</text>
</comment>
<comment type="caution">
    <text evidence="6">Lacks conserved residue(s) required for the propagation of feature annotation.</text>
</comment>
<dbReference type="Proteomes" id="UP000240572">
    <property type="component" value="Unassembled WGS sequence"/>
</dbReference>
<comment type="function">
    <text evidence="6">Quinone reductase that provides resistance to thiol-specific stress caused by electrophilic quinones.</text>
</comment>
<dbReference type="InterPro" id="IPR050104">
    <property type="entry name" value="FMN-dep_NADH:Q_OxRdtase_AzoR1"/>
</dbReference>
<dbReference type="InterPro" id="IPR023048">
    <property type="entry name" value="NADH:quinone_OxRdtase_FMN_depd"/>
</dbReference>
<evidence type="ECO:0000256" key="3">
    <source>
        <dbReference type="ARBA" id="ARBA00023002"/>
    </source>
</evidence>
<comment type="catalytic activity">
    <reaction evidence="5">
        <text>N,N-dimethyl-1,4-phenylenediamine + anthranilate + 2 NAD(+) = 2-(4-dimethylaminophenyl)diazenylbenzoate + 2 NADH + 2 H(+)</text>
        <dbReference type="Rhea" id="RHEA:55872"/>
        <dbReference type="ChEBI" id="CHEBI:15378"/>
        <dbReference type="ChEBI" id="CHEBI:15783"/>
        <dbReference type="ChEBI" id="CHEBI:16567"/>
        <dbReference type="ChEBI" id="CHEBI:57540"/>
        <dbReference type="ChEBI" id="CHEBI:57945"/>
        <dbReference type="ChEBI" id="CHEBI:71579"/>
        <dbReference type="EC" id="1.7.1.17"/>
    </reaction>
    <physiologicalReaction direction="right-to-left" evidence="5">
        <dbReference type="Rhea" id="RHEA:55874"/>
    </physiologicalReaction>
</comment>
<feature type="binding site" evidence="6">
    <location>
        <begin position="15"/>
        <end position="17"/>
    </location>
    <ligand>
        <name>FMN</name>
        <dbReference type="ChEBI" id="CHEBI:58210"/>
    </ligand>
</feature>
<dbReference type="OrthoDB" id="9805013at2"/>
<dbReference type="SUPFAM" id="SSF52218">
    <property type="entry name" value="Flavoproteins"/>
    <property type="match status" value="1"/>
</dbReference>
<name>A0A2P8CX93_9BACT</name>
<dbReference type="PANTHER" id="PTHR43741:SF4">
    <property type="entry name" value="FMN-DEPENDENT NADH:QUINONE OXIDOREDUCTASE"/>
    <property type="match status" value="1"/>
</dbReference>
<dbReference type="GO" id="GO:0009055">
    <property type="term" value="F:electron transfer activity"/>
    <property type="evidence" value="ECO:0007669"/>
    <property type="project" value="UniProtKB-UniRule"/>
</dbReference>
<comment type="subunit">
    <text evidence="6">Homodimer.</text>
</comment>
<accession>A0A2P8CX93</accession>
<reference evidence="8 9" key="1">
    <citation type="submission" date="2018-03" db="EMBL/GenBank/DDBJ databases">
        <title>Genomic Encyclopedia of Type Strains, Phase III (KMG-III): the genomes of soil and plant-associated and newly described type strains.</title>
        <authorList>
            <person name="Whitman W."/>
        </authorList>
    </citation>
    <scope>NUCLEOTIDE SEQUENCE [LARGE SCALE GENOMIC DNA]</scope>
    <source>
        <strain evidence="8 9">CGMCC 1.12700</strain>
    </source>
</reference>
<dbReference type="Gene3D" id="3.40.50.360">
    <property type="match status" value="1"/>
</dbReference>
<proteinExistence type="inferred from homology"/>
<dbReference type="InterPro" id="IPR003680">
    <property type="entry name" value="Flavodoxin_fold"/>
</dbReference>
<gene>
    <name evidence="6" type="primary">azoR</name>
    <name evidence="8" type="ORF">B0I18_111142</name>
</gene>
<comment type="catalytic activity">
    <reaction evidence="6">
        <text>2 a quinone + NADH + H(+) = 2 a 1,4-benzosemiquinone + NAD(+)</text>
        <dbReference type="Rhea" id="RHEA:65952"/>
        <dbReference type="ChEBI" id="CHEBI:15378"/>
        <dbReference type="ChEBI" id="CHEBI:57540"/>
        <dbReference type="ChEBI" id="CHEBI:57945"/>
        <dbReference type="ChEBI" id="CHEBI:132124"/>
        <dbReference type="ChEBI" id="CHEBI:134225"/>
    </reaction>
</comment>
<evidence type="ECO:0000256" key="4">
    <source>
        <dbReference type="ARBA" id="ARBA00023027"/>
    </source>
</evidence>
<sequence length="198" mass="21315">MNILHLVSSPRGEASASIQLGNAIVQQLQARYPGGTLVTRDLATAPFPHLEEQHLASFFTPPEARNEAQAAAASPSEQAIAELQQADAIVIGVPMYNFNLPSTLKAWIDHVVRAGLTFSYSEAGPSGLLQHKKVYLALASGGIYSEGPMKTVDFSEPYLRHMLSFIGLSDITTYRAEGLALPDRKDTALEKAIQAIAV</sequence>
<evidence type="ECO:0000313" key="8">
    <source>
        <dbReference type="EMBL" id="PSK89584.1"/>
    </source>
</evidence>
<comment type="function">
    <text evidence="6">Also exhibits azoreductase activity. Catalyzes the reductive cleavage of the azo bond in aromatic azo compounds to the corresponding amines.</text>
</comment>
<dbReference type="AlphaFoldDB" id="A0A2P8CX93"/>
<dbReference type="GO" id="GO:0016652">
    <property type="term" value="F:oxidoreductase activity, acting on NAD(P)H as acceptor"/>
    <property type="evidence" value="ECO:0007669"/>
    <property type="project" value="UniProtKB-UniRule"/>
</dbReference>
<dbReference type="EMBL" id="PYGD01000011">
    <property type="protein sequence ID" value="PSK89584.1"/>
    <property type="molecule type" value="Genomic_DNA"/>
</dbReference>
<dbReference type="HAMAP" id="MF_01216">
    <property type="entry name" value="Azoreductase_type1"/>
    <property type="match status" value="1"/>
</dbReference>
<evidence type="ECO:0000256" key="1">
    <source>
        <dbReference type="ARBA" id="ARBA00022630"/>
    </source>
</evidence>
<dbReference type="GO" id="GO:0016655">
    <property type="term" value="F:oxidoreductase activity, acting on NAD(P)H, quinone or similar compound as acceptor"/>
    <property type="evidence" value="ECO:0007669"/>
    <property type="project" value="InterPro"/>
</dbReference>
<organism evidence="8 9">
    <name type="scientific">Taibaiella chishuiensis</name>
    <dbReference type="NCBI Taxonomy" id="1434707"/>
    <lineage>
        <taxon>Bacteria</taxon>
        <taxon>Pseudomonadati</taxon>
        <taxon>Bacteroidota</taxon>
        <taxon>Chitinophagia</taxon>
        <taxon>Chitinophagales</taxon>
        <taxon>Chitinophagaceae</taxon>
        <taxon>Taibaiella</taxon>
    </lineage>
</organism>
<keyword evidence="3 6" id="KW-0560">Oxidoreductase</keyword>
<evidence type="ECO:0000256" key="6">
    <source>
        <dbReference type="HAMAP-Rule" id="MF_01216"/>
    </source>
</evidence>
<evidence type="ECO:0000313" key="9">
    <source>
        <dbReference type="Proteomes" id="UP000240572"/>
    </source>
</evidence>
<dbReference type="RefSeq" id="WP_106524827.1">
    <property type="nucleotide sequence ID" value="NZ_PYGD01000011.1"/>
</dbReference>
<feature type="binding site" evidence="6">
    <location>
        <begin position="95"/>
        <end position="98"/>
    </location>
    <ligand>
        <name>FMN</name>
        <dbReference type="ChEBI" id="CHEBI:58210"/>
    </ligand>
</feature>
<feature type="binding site" evidence="6">
    <location>
        <position position="9"/>
    </location>
    <ligand>
        <name>FMN</name>
        <dbReference type="ChEBI" id="CHEBI:58210"/>
    </ligand>
</feature>
<keyword evidence="1 6" id="KW-0285">Flavoprotein</keyword>
<dbReference type="PANTHER" id="PTHR43741">
    <property type="entry name" value="FMN-DEPENDENT NADH-AZOREDUCTASE 1"/>
    <property type="match status" value="1"/>
</dbReference>
<feature type="domain" description="Flavodoxin-like fold" evidence="7">
    <location>
        <begin position="1"/>
        <end position="196"/>
    </location>
</feature>
<dbReference type="Pfam" id="PF02525">
    <property type="entry name" value="Flavodoxin_2"/>
    <property type="match status" value="1"/>
</dbReference>
<evidence type="ECO:0000256" key="5">
    <source>
        <dbReference type="ARBA" id="ARBA00048542"/>
    </source>
</evidence>
<keyword evidence="2 6" id="KW-0288">FMN</keyword>
<evidence type="ECO:0000259" key="7">
    <source>
        <dbReference type="Pfam" id="PF02525"/>
    </source>
</evidence>
<protein>
    <recommendedName>
        <fullName evidence="6">FMN dependent NADH:quinone oxidoreductase</fullName>
        <ecNumber evidence="6">1.6.5.-</ecNumber>
    </recommendedName>
    <alternativeName>
        <fullName evidence="6">Azo-dye reductase</fullName>
    </alternativeName>
    <alternativeName>
        <fullName evidence="6">FMN-dependent NADH-azo compound oxidoreductase</fullName>
    </alternativeName>
    <alternativeName>
        <fullName evidence="6">FMN-dependent NADH-azoreductase</fullName>
        <ecNumber evidence="6">1.7.1.17</ecNumber>
    </alternativeName>
</protein>
<dbReference type="InterPro" id="IPR029039">
    <property type="entry name" value="Flavoprotein-like_sf"/>
</dbReference>
<dbReference type="EC" id="1.7.1.17" evidence="6"/>
<comment type="similarity">
    <text evidence="6">Belongs to the azoreductase type 1 family.</text>
</comment>
<dbReference type="EC" id="1.6.5.-" evidence="6"/>
<keyword evidence="9" id="KW-1185">Reference proteome</keyword>
<dbReference type="GO" id="GO:0010181">
    <property type="term" value="F:FMN binding"/>
    <property type="evidence" value="ECO:0007669"/>
    <property type="project" value="UniProtKB-UniRule"/>
</dbReference>
<keyword evidence="4 6" id="KW-0520">NAD</keyword>
<comment type="cofactor">
    <cofactor evidence="6">
        <name>FMN</name>
        <dbReference type="ChEBI" id="CHEBI:58210"/>
    </cofactor>
    <text evidence="6">Binds 1 FMN per subunit.</text>
</comment>